<dbReference type="OMA" id="FTIRVWA"/>
<comment type="caution">
    <text evidence="10">The sequence shown here is derived from an EMBL/GenBank/DDBJ whole genome shotgun (WGS) entry which is preliminary data.</text>
</comment>
<organism evidence="10 11">
    <name type="scientific">Acholeplasma laidlawii</name>
    <dbReference type="NCBI Taxonomy" id="2148"/>
    <lineage>
        <taxon>Bacteria</taxon>
        <taxon>Bacillati</taxon>
        <taxon>Mycoplasmatota</taxon>
        <taxon>Mollicutes</taxon>
        <taxon>Acholeplasmatales</taxon>
        <taxon>Acholeplasmataceae</taxon>
        <taxon>Acholeplasma</taxon>
    </lineage>
</organism>
<evidence type="ECO:0000256" key="6">
    <source>
        <dbReference type="ARBA" id="ARBA00023136"/>
    </source>
</evidence>
<evidence type="ECO:0000313" key="11">
    <source>
        <dbReference type="Proteomes" id="UP000315938"/>
    </source>
</evidence>
<dbReference type="GeneID" id="41339150"/>
<dbReference type="InterPro" id="IPR049142">
    <property type="entry name" value="MS_channel_1st"/>
</dbReference>
<dbReference type="Gene3D" id="3.30.70.100">
    <property type="match status" value="1"/>
</dbReference>
<evidence type="ECO:0000259" key="8">
    <source>
        <dbReference type="Pfam" id="PF00924"/>
    </source>
</evidence>
<feature type="transmembrane region" description="Helical" evidence="7">
    <location>
        <begin position="66"/>
        <end position="87"/>
    </location>
</feature>
<dbReference type="GO" id="GO:0005886">
    <property type="term" value="C:plasma membrane"/>
    <property type="evidence" value="ECO:0007669"/>
    <property type="project" value="UniProtKB-SubCell"/>
</dbReference>
<name>A0A553IH98_ACHLA</name>
<comment type="similarity">
    <text evidence="2">Belongs to the MscS (TC 1.A.23) family.</text>
</comment>
<dbReference type="Proteomes" id="UP000315938">
    <property type="component" value="Unassembled WGS sequence"/>
</dbReference>
<dbReference type="Pfam" id="PF00924">
    <property type="entry name" value="MS_channel_2nd"/>
    <property type="match status" value="1"/>
</dbReference>
<dbReference type="InterPro" id="IPR010920">
    <property type="entry name" value="LSM_dom_sf"/>
</dbReference>
<feature type="transmembrane region" description="Helical" evidence="7">
    <location>
        <begin position="20"/>
        <end position="45"/>
    </location>
</feature>
<reference evidence="10 11" key="1">
    <citation type="submission" date="2019-07" db="EMBL/GenBank/DDBJ databases">
        <title>Genome sequence of Acholeplasma laidlawii strain with increased resistance to erythromycin.</title>
        <authorList>
            <person name="Medvedeva E.S."/>
            <person name="Baranova N.B."/>
            <person name="Siniagina M.N."/>
            <person name="Mouzykantov A."/>
            <person name="Chernova O.A."/>
            <person name="Chernov V.M."/>
        </authorList>
    </citation>
    <scope>NUCLEOTIDE SEQUENCE [LARGE SCALE GENOMIC DNA]</scope>
    <source>
        <strain evidence="10 11">PG8REry</strain>
    </source>
</reference>
<evidence type="ECO:0000256" key="2">
    <source>
        <dbReference type="ARBA" id="ARBA00008017"/>
    </source>
</evidence>
<evidence type="ECO:0000259" key="9">
    <source>
        <dbReference type="Pfam" id="PF21088"/>
    </source>
</evidence>
<dbReference type="Gene3D" id="1.10.287.1260">
    <property type="match status" value="1"/>
</dbReference>
<sequence>MDILKTFLTEWLTGLAFDPVLVSLIVTVASIFGWILIGSVFHMVIKLVISRLKAKEKRMVRRQRTVAALILALIKYLFWFVMAMMVLKEFGLDLAPILASAGILGFAVGFGAQELIKDMIAGFFIIFEGAMSVGDFVEVGNFSGTVQEVGIRRTKILNWKNELRLVNNGDIKSLTNFAGRDSVGVVEFFVSAQFDINHFTSDSFNELLASYKKYDAITELPSYQGVVDTQLHNLKLRVIFKTQNQKHYSIERDLRRDIQVFIQSIREETKVF</sequence>
<gene>
    <name evidence="10" type="ORF">FNV44_00590</name>
</gene>
<dbReference type="PANTHER" id="PTHR30460">
    <property type="entry name" value="MODERATE CONDUCTANCE MECHANOSENSITIVE CHANNEL YBIO"/>
    <property type="match status" value="1"/>
</dbReference>
<dbReference type="Pfam" id="PF21088">
    <property type="entry name" value="MS_channel_1st"/>
    <property type="match status" value="1"/>
</dbReference>
<dbReference type="SUPFAM" id="SSF50182">
    <property type="entry name" value="Sm-like ribonucleoproteins"/>
    <property type="match status" value="1"/>
</dbReference>
<dbReference type="GO" id="GO:0008381">
    <property type="term" value="F:mechanosensitive monoatomic ion channel activity"/>
    <property type="evidence" value="ECO:0007669"/>
    <property type="project" value="InterPro"/>
</dbReference>
<dbReference type="SUPFAM" id="SSF82861">
    <property type="entry name" value="Mechanosensitive channel protein MscS (YggB), transmembrane region"/>
    <property type="match status" value="1"/>
</dbReference>
<proteinExistence type="inferred from homology"/>
<dbReference type="InterPro" id="IPR045276">
    <property type="entry name" value="YbiO_bact"/>
</dbReference>
<dbReference type="InterPro" id="IPR023408">
    <property type="entry name" value="MscS_beta-dom_sf"/>
</dbReference>
<evidence type="ECO:0000256" key="5">
    <source>
        <dbReference type="ARBA" id="ARBA00022989"/>
    </source>
</evidence>
<evidence type="ECO:0000256" key="4">
    <source>
        <dbReference type="ARBA" id="ARBA00022692"/>
    </source>
</evidence>
<feature type="domain" description="Mechanosensitive ion channel MscS" evidence="8">
    <location>
        <begin position="115"/>
        <end position="177"/>
    </location>
</feature>
<keyword evidence="4 7" id="KW-0812">Transmembrane</keyword>
<evidence type="ECO:0000256" key="7">
    <source>
        <dbReference type="SAM" id="Phobius"/>
    </source>
</evidence>
<keyword evidence="3" id="KW-1003">Cell membrane</keyword>
<dbReference type="PANTHER" id="PTHR30460:SF0">
    <property type="entry name" value="MODERATE CONDUCTANCE MECHANOSENSITIVE CHANNEL YBIO"/>
    <property type="match status" value="1"/>
</dbReference>
<keyword evidence="5 7" id="KW-1133">Transmembrane helix</keyword>
<evidence type="ECO:0000256" key="3">
    <source>
        <dbReference type="ARBA" id="ARBA00022475"/>
    </source>
</evidence>
<dbReference type="Gene3D" id="2.30.30.60">
    <property type="match status" value="1"/>
</dbReference>
<dbReference type="InterPro" id="IPR006685">
    <property type="entry name" value="MscS_channel_2nd"/>
</dbReference>
<dbReference type="AlphaFoldDB" id="A0A553IH98"/>
<evidence type="ECO:0000313" key="10">
    <source>
        <dbReference type="EMBL" id="TRX99571.1"/>
    </source>
</evidence>
<feature type="domain" description="Mechanosensitive ion channel transmembrane helices 2/3" evidence="9">
    <location>
        <begin position="73"/>
        <end position="113"/>
    </location>
</feature>
<dbReference type="RefSeq" id="WP_012242945.1">
    <property type="nucleotide sequence ID" value="NZ_JACAOE010000001.1"/>
</dbReference>
<protein>
    <submittedName>
        <fullName evidence="10">Mechanosensitive ion channel</fullName>
    </submittedName>
</protein>
<evidence type="ECO:0000256" key="1">
    <source>
        <dbReference type="ARBA" id="ARBA00004651"/>
    </source>
</evidence>
<accession>A0A553IH98</accession>
<dbReference type="InterPro" id="IPR011014">
    <property type="entry name" value="MscS_channel_TM-2"/>
</dbReference>
<feature type="transmembrane region" description="Helical" evidence="7">
    <location>
        <begin position="93"/>
        <end position="112"/>
    </location>
</feature>
<keyword evidence="6 7" id="KW-0472">Membrane</keyword>
<comment type="subcellular location">
    <subcellularLocation>
        <location evidence="1">Cell membrane</location>
        <topology evidence="1">Multi-pass membrane protein</topology>
    </subcellularLocation>
</comment>
<dbReference type="EMBL" id="VKID01000001">
    <property type="protein sequence ID" value="TRX99571.1"/>
    <property type="molecule type" value="Genomic_DNA"/>
</dbReference>